<dbReference type="InterPro" id="IPR033847">
    <property type="entry name" value="Citrt_syn/SCS-alpha_CS"/>
</dbReference>
<evidence type="ECO:0000256" key="5">
    <source>
        <dbReference type="ARBA" id="ARBA00023163"/>
    </source>
</evidence>
<evidence type="ECO:0000256" key="4">
    <source>
        <dbReference type="ARBA" id="ARBA00023125"/>
    </source>
</evidence>
<dbReference type="EMBL" id="JANBUH010000362">
    <property type="protein sequence ID" value="KAJ2751756.1"/>
    <property type="molecule type" value="Genomic_DNA"/>
</dbReference>
<reference evidence="11" key="1">
    <citation type="submission" date="2022-07" db="EMBL/GenBank/DDBJ databases">
        <title>Phylogenomic reconstructions and comparative analyses of Kickxellomycotina fungi.</title>
        <authorList>
            <person name="Reynolds N.K."/>
            <person name="Stajich J.E."/>
            <person name="Barry K."/>
            <person name="Grigoriev I.V."/>
            <person name="Crous P."/>
            <person name="Smith M.E."/>
        </authorList>
    </citation>
    <scope>NUCLEOTIDE SEQUENCE</scope>
    <source>
        <strain evidence="11">BCRC 34297</strain>
    </source>
</reference>
<dbReference type="GO" id="GO:0005739">
    <property type="term" value="C:mitochondrion"/>
    <property type="evidence" value="ECO:0007669"/>
    <property type="project" value="TreeGrafter"/>
</dbReference>
<dbReference type="Gene3D" id="3.40.50.261">
    <property type="entry name" value="Succinyl-CoA synthetase domains"/>
    <property type="match status" value="1"/>
</dbReference>
<dbReference type="GO" id="GO:0009361">
    <property type="term" value="C:succinate-CoA ligase complex (ADP-forming)"/>
    <property type="evidence" value="ECO:0007669"/>
    <property type="project" value="TreeGrafter"/>
</dbReference>
<dbReference type="FunFam" id="1.10.20.10:FF:000006">
    <property type="entry name" value="Nuclear transcription factor Y subunit gamma"/>
    <property type="match status" value="1"/>
</dbReference>
<accession>A0A9W8GY18</accession>
<dbReference type="GO" id="GO:0003677">
    <property type="term" value="F:DNA binding"/>
    <property type="evidence" value="ECO:0007669"/>
    <property type="project" value="UniProtKB-KW"/>
</dbReference>
<gene>
    <name evidence="11" type="primary">LSC1_1</name>
    <name evidence="11" type="ORF">GGI19_004281</name>
</gene>
<dbReference type="GO" id="GO:0000166">
    <property type="term" value="F:nucleotide binding"/>
    <property type="evidence" value="ECO:0007669"/>
    <property type="project" value="UniProtKB-KW"/>
</dbReference>
<dbReference type="GO" id="GO:0006099">
    <property type="term" value="P:tricarboxylic acid cycle"/>
    <property type="evidence" value="ECO:0007669"/>
    <property type="project" value="TreeGrafter"/>
</dbReference>
<dbReference type="InterPro" id="IPR016102">
    <property type="entry name" value="Succinyl-CoA_synth-like"/>
</dbReference>
<dbReference type="FunFam" id="3.40.50.261:FF:000005">
    <property type="entry name" value="Succinate--CoA ligase [ADP-forming] subunit alpha, mitochondrial"/>
    <property type="match status" value="1"/>
</dbReference>
<dbReference type="OrthoDB" id="5572248at2759"/>
<organism evidence="11 12">
    <name type="scientific">Coemansia pectinata</name>
    <dbReference type="NCBI Taxonomy" id="1052879"/>
    <lineage>
        <taxon>Eukaryota</taxon>
        <taxon>Fungi</taxon>
        <taxon>Fungi incertae sedis</taxon>
        <taxon>Zoopagomycota</taxon>
        <taxon>Kickxellomycotina</taxon>
        <taxon>Kickxellomycetes</taxon>
        <taxon>Kickxellales</taxon>
        <taxon>Kickxellaceae</taxon>
        <taxon>Coemansia</taxon>
    </lineage>
</organism>
<dbReference type="InterPro" id="IPR009072">
    <property type="entry name" value="Histone-fold"/>
</dbReference>
<evidence type="ECO:0000256" key="6">
    <source>
        <dbReference type="ARBA" id="ARBA00023242"/>
    </source>
</evidence>
<evidence type="ECO:0000313" key="12">
    <source>
        <dbReference type="Proteomes" id="UP001140011"/>
    </source>
</evidence>
<keyword evidence="6" id="KW-0539">Nucleus</keyword>
<comment type="similarity">
    <text evidence="7">Belongs to the NFYC/HAP5 subunit family.</text>
</comment>
<evidence type="ECO:0000256" key="8">
    <source>
        <dbReference type="SAM" id="MobiDB-lite"/>
    </source>
</evidence>
<keyword evidence="4" id="KW-0238">DNA-binding</keyword>
<keyword evidence="5" id="KW-0804">Transcription</keyword>
<dbReference type="PRINTS" id="PR01798">
    <property type="entry name" value="SCOASYNTHASE"/>
</dbReference>
<dbReference type="InterPro" id="IPR017440">
    <property type="entry name" value="Cit_synth/succinyl-CoA_lig_AS"/>
</dbReference>
<dbReference type="InterPro" id="IPR007125">
    <property type="entry name" value="H2A/H2B/H3"/>
</dbReference>
<dbReference type="SUPFAM" id="SSF52210">
    <property type="entry name" value="Succinyl-CoA synthetase domains"/>
    <property type="match status" value="1"/>
</dbReference>
<protein>
    <submittedName>
        <fullName evidence="11">Ligase of succinyl-coa</fullName>
    </submittedName>
</protein>
<feature type="region of interest" description="Disordered" evidence="8">
    <location>
        <begin position="167"/>
        <end position="215"/>
    </location>
</feature>
<dbReference type="Gene3D" id="1.10.20.10">
    <property type="entry name" value="Histone, subunit A"/>
    <property type="match status" value="1"/>
</dbReference>
<dbReference type="Proteomes" id="UP001140011">
    <property type="component" value="Unassembled WGS sequence"/>
</dbReference>
<dbReference type="AlphaFoldDB" id="A0A9W8GY18"/>
<evidence type="ECO:0000259" key="9">
    <source>
        <dbReference type="Pfam" id="PF00125"/>
    </source>
</evidence>
<dbReference type="Pfam" id="PF00125">
    <property type="entry name" value="Histone"/>
    <property type="match status" value="1"/>
</dbReference>
<feature type="compositionally biased region" description="Low complexity" evidence="8">
    <location>
        <begin position="184"/>
        <end position="215"/>
    </location>
</feature>
<dbReference type="CDD" id="cd22908">
    <property type="entry name" value="HFD_NFYC-like"/>
    <property type="match status" value="1"/>
</dbReference>
<dbReference type="GO" id="GO:0005634">
    <property type="term" value="C:nucleus"/>
    <property type="evidence" value="ECO:0007669"/>
    <property type="project" value="UniProtKB-SubCell"/>
</dbReference>
<keyword evidence="3" id="KW-0805">Transcription regulation</keyword>
<keyword evidence="2" id="KW-0547">Nucleotide-binding</keyword>
<feature type="domain" description="ATP-citrate synthase/succinyl-CoA ligase C-terminal" evidence="10">
    <location>
        <begin position="414"/>
        <end position="539"/>
    </location>
</feature>
<dbReference type="PANTHER" id="PTHR11117:SF2">
    <property type="entry name" value="SUCCINATE--COA LIGASE [ADP_GDP-FORMING] SUBUNIT ALPHA, MITOCHONDRIAL"/>
    <property type="match status" value="1"/>
</dbReference>
<dbReference type="Pfam" id="PF00549">
    <property type="entry name" value="Ligase_CoA"/>
    <property type="match status" value="1"/>
</dbReference>
<proteinExistence type="inferred from homology"/>
<evidence type="ECO:0000259" key="10">
    <source>
        <dbReference type="Pfam" id="PF00549"/>
    </source>
</evidence>
<dbReference type="GO" id="GO:0046982">
    <property type="term" value="F:protein heterodimerization activity"/>
    <property type="evidence" value="ECO:0007669"/>
    <property type="project" value="InterPro"/>
</dbReference>
<dbReference type="GO" id="GO:0004776">
    <property type="term" value="F:succinate-CoA ligase (GDP-forming) activity"/>
    <property type="evidence" value="ECO:0007669"/>
    <property type="project" value="TreeGrafter"/>
</dbReference>
<evidence type="ECO:0000256" key="7">
    <source>
        <dbReference type="ARBA" id="ARBA00038129"/>
    </source>
</evidence>
<dbReference type="PANTHER" id="PTHR11117">
    <property type="entry name" value="SUCCINYL-COA LIGASE SUBUNIT ALPHA"/>
    <property type="match status" value="1"/>
</dbReference>
<evidence type="ECO:0000256" key="2">
    <source>
        <dbReference type="ARBA" id="ARBA00022741"/>
    </source>
</evidence>
<feature type="domain" description="Core Histone H2A/H2B/H3" evidence="9">
    <location>
        <begin position="78"/>
        <end position="149"/>
    </location>
</feature>
<comment type="subcellular location">
    <subcellularLocation>
        <location evidence="1">Nucleus</location>
    </subcellularLocation>
</comment>
<evidence type="ECO:0000256" key="3">
    <source>
        <dbReference type="ARBA" id="ARBA00023015"/>
    </source>
</evidence>
<dbReference type="PROSITE" id="PS01216">
    <property type="entry name" value="SUCCINYL_COA_LIG_1"/>
    <property type="match status" value="1"/>
</dbReference>
<comment type="caution">
    <text evidence="11">The sequence shown here is derived from an EMBL/GenBank/DDBJ whole genome shotgun (WGS) entry which is preliminary data.</text>
</comment>
<dbReference type="PROSITE" id="PS00399">
    <property type="entry name" value="SUCCINYL_COA_LIG_2"/>
    <property type="match status" value="1"/>
</dbReference>
<sequence>MAEPDYHSQSLASAVAAAAAAAQQQDLPQRSPAPMYPGPTTIPTNFSSAMINSPDSLTQFQHTFWKAHMASVEDNVPDFKLHLLPLARIKKVMKSDPDVKVQMISAEAPILFSKACEIFITEITQRAWMNAEENKRRTLQRQDVSCAAQRSEMFDFLIDVVPREEFAKKPGTKDEAAPAAGTSQQPQLPQQGQQQPQVQQAQHTPSQQLQQQADQTAAAAAAQQQQQQAQAQAQAQHQALQQAQAQAQAQVQQTQQSQQAQQAQPQSASLYTDPAFHQYYAQHLAEAAGFPQAAGPTPEQRQAYYQQIEREQLQWLQRQTSMPVAPPGAPQPMPGQYSAPRLPSSHAIENEIGLIVAITEGIPQQDMVRVVQALNTQSKSRLVGPNCPGIIAPDACKIGIMPGHIHKRGKIGIVSRSGTLTYEAVNQTTQAGLGQTLCIGIGGDPFNGTNFIDCLRVFLADEATEGIVMIGEIGGSAEEEAAAFLIQHNLSREKPKPVVSFIAGLTAPPGRRMGHAGAIIAGGKGTAQDKIKALEKANVLVSQSPAQMGVLMRQRMVEEGLF</sequence>
<dbReference type="InterPro" id="IPR005811">
    <property type="entry name" value="SUCC_ACL_C"/>
</dbReference>
<dbReference type="GO" id="GO:0004775">
    <property type="term" value="F:succinate-CoA ligase (ADP-forming) activity"/>
    <property type="evidence" value="ECO:0007669"/>
    <property type="project" value="TreeGrafter"/>
</dbReference>
<feature type="compositionally biased region" description="Basic and acidic residues" evidence="8">
    <location>
        <begin position="167"/>
        <end position="176"/>
    </location>
</feature>
<evidence type="ECO:0000256" key="1">
    <source>
        <dbReference type="ARBA" id="ARBA00004123"/>
    </source>
</evidence>
<dbReference type="SUPFAM" id="SSF47113">
    <property type="entry name" value="Histone-fold"/>
    <property type="match status" value="1"/>
</dbReference>
<keyword evidence="11" id="KW-0436">Ligase</keyword>
<evidence type="ECO:0000313" key="11">
    <source>
        <dbReference type="EMBL" id="KAJ2751756.1"/>
    </source>
</evidence>
<keyword evidence="12" id="KW-1185">Reference proteome</keyword>
<dbReference type="Gene3D" id="3.40.50.720">
    <property type="entry name" value="NAD(P)-binding Rossmann-like Domain"/>
    <property type="match status" value="1"/>
</dbReference>
<name>A0A9W8GY18_9FUNG</name>